<name>A0A426DLR3_9FIRM</name>
<dbReference type="Proteomes" id="UP000274920">
    <property type="component" value="Unassembled WGS sequence"/>
</dbReference>
<dbReference type="InterPro" id="IPR011990">
    <property type="entry name" value="TPR-like_helical_dom_sf"/>
</dbReference>
<dbReference type="EMBL" id="RHJS01000002">
    <property type="protein sequence ID" value="RRK33705.1"/>
    <property type="molecule type" value="Genomic_DNA"/>
</dbReference>
<dbReference type="SUPFAM" id="SSF53448">
    <property type="entry name" value="Nucleotide-diphospho-sugar transferases"/>
    <property type="match status" value="1"/>
</dbReference>
<dbReference type="Gene3D" id="1.25.40.10">
    <property type="entry name" value="Tetratricopeptide repeat domain"/>
    <property type="match status" value="1"/>
</dbReference>
<gene>
    <name evidence="2" type="ORF">EBB54_21840</name>
</gene>
<dbReference type="InterPro" id="IPR001173">
    <property type="entry name" value="Glyco_trans_2-like"/>
</dbReference>
<dbReference type="GO" id="GO:0016740">
    <property type="term" value="F:transferase activity"/>
    <property type="evidence" value="ECO:0007669"/>
    <property type="project" value="UniProtKB-KW"/>
</dbReference>
<keyword evidence="2" id="KW-0808">Transferase</keyword>
<dbReference type="AlphaFoldDB" id="A0A426DLR3"/>
<protein>
    <submittedName>
        <fullName evidence="2">Glycosyltransferase</fullName>
    </submittedName>
</protein>
<organism evidence="2 3">
    <name type="scientific">Schaedlerella arabinosiphila</name>
    <dbReference type="NCBI Taxonomy" id="2044587"/>
    <lineage>
        <taxon>Bacteria</taxon>
        <taxon>Bacillati</taxon>
        <taxon>Bacillota</taxon>
        <taxon>Clostridia</taxon>
        <taxon>Lachnospirales</taxon>
        <taxon>Lachnospiraceae</taxon>
        <taxon>Schaedlerella</taxon>
    </lineage>
</organism>
<dbReference type="Gene3D" id="3.90.550.10">
    <property type="entry name" value="Spore Coat Polysaccharide Biosynthesis Protein SpsA, Chain A"/>
    <property type="match status" value="1"/>
</dbReference>
<proteinExistence type="predicted"/>
<dbReference type="PANTHER" id="PTHR43630:SF2">
    <property type="entry name" value="GLYCOSYLTRANSFERASE"/>
    <property type="match status" value="1"/>
</dbReference>
<reference evidence="2" key="1">
    <citation type="submission" date="2018-10" db="EMBL/GenBank/DDBJ databases">
        <title>Schaedlerella arabinophila gen. nov. sp. nov., isolated from the mouse intestinal tract and comparative analysis with the genome of the closely related altered Schaedler flora strain ASF502.</title>
        <authorList>
            <person name="Miyake S."/>
            <person name="Soh M."/>
            <person name="Seedorf H."/>
        </authorList>
    </citation>
    <scope>NUCLEOTIDE SEQUENCE [LARGE SCALE GENOMIC DNA]</scope>
    <source>
        <strain evidence="2">DSM 106076</strain>
    </source>
</reference>
<accession>A0A426DLR3</accession>
<evidence type="ECO:0000259" key="1">
    <source>
        <dbReference type="Pfam" id="PF00535"/>
    </source>
</evidence>
<comment type="caution">
    <text evidence="2">The sequence shown here is derived from an EMBL/GenBank/DDBJ whole genome shotgun (WGS) entry which is preliminary data.</text>
</comment>
<dbReference type="Pfam" id="PF00535">
    <property type="entry name" value="Glycos_transf_2"/>
    <property type="match status" value="1"/>
</dbReference>
<dbReference type="RefSeq" id="WP_125128919.1">
    <property type="nucleotide sequence ID" value="NZ_RHJS01000002.1"/>
</dbReference>
<feature type="domain" description="Glycosyltransferase 2-like" evidence="1">
    <location>
        <begin position="14"/>
        <end position="95"/>
    </location>
</feature>
<keyword evidence="3" id="KW-1185">Reference proteome</keyword>
<dbReference type="InterPro" id="IPR029044">
    <property type="entry name" value="Nucleotide-diphossugar_trans"/>
</dbReference>
<dbReference type="SUPFAM" id="SSF48452">
    <property type="entry name" value="TPR-like"/>
    <property type="match status" value="1"/>
</dbReference>
<sequence length="681" mass="78984">MNIQLTISLLVSDRPDTLNKCLDSLVPLLKDLESELIIVYTGKSQDTLELAKQYTSHIVPFTWCSDFAKARNAGLREARGEWFLYLDDDEWFDDTADIIRFFQSGEYRQYESALYIQRNYQDREGMTSFDTSVGRMCRITPETRFVYPIHENLSPFPNPCKKLDAFVHHFGYVEQAEGKNLTEKTNRNIPLLLQRLETESDDIQCYMQLAQEYRNILQFDKAIEYCRKGLDSAAKEKRIFSQELWMQVNLPLFISAAGDKKQALEEGERILQSLRTLEASEAHLHSILSGFCLELKEYGKGLEHVNTYHARMRYLKRHPEDASRQNGGTVTYESAKSRAIPTYIAGLLFAVELNEPRRMKEILTWIPWDNESEIALQYETLEKWKEDHPDHRQTILEGFSRLQTDNTYVSLQKALYAEERQDITEAENLFGQCCKAVNSESVLCQLAGLAARNRFVIDPVLEQISAETWDVCTKRLAERTEISEMPDFLAGIQAGTTDYPIYAGRLEQRFLERQLIQDGLDISQILELLRRYSELTLTEADIIYNEKILRNPEHYALPFQYKFAFIIKNILENLEHKRYADCIPLLKKALQMYPDMTVVIKKLSRYLEEKMSASGPAVSEEFAALGRQVKQVLYGLMENKQWQEAYGVVNQLAALLPEDLEVLKLKQEILRQSNFQTRSSE</sequence>
<evidence type="ECO:0000313" key="3">
    <source>
        <dbReference type="Proteomes" id="UP000274920"/>
    </source>
</evidence>
<evidence type="ECO:0000313" key="2">
    <source>
        <dbReference type="EMBL" id="RRK33705.1"/>
    </source>
</evidence>
<dbReference type="PANTHER" id="PTHR43630">
    <property type="entry name" value="POLY-BETA-1,6-N-ACETYL-D-GLUCOSAMINE SYNTHASE"/>
    <property type="match status" value="1"/>
</dbReference>